<feature type="domain" description="Soluble ligand binding" evidence="3">
    <location>
        <begin position="148"/>
        <end position="195"/>
    </location>
</feature>
<evidence type="ECO:0000259" key="2">
    <source>
        <dbReference type="Pfam" id="PF02563"/>
    </source>
</evidence>
<accession>A0A4P8KZ97</accession>
<evidence type="ECO:0000313" key="4">
    <source>
        <dbReference type="EMBL" id="QCQ20857.1"/>
    </source>
</evidence>
<dbReference type="KEGG" id="dax:FDQ92_00775"/>
<dbReference type="AlphaFoldDB" id="A0A4P8KZ97"/>
<dbReference type="InterPro" id="IPR003715">
    <property type="entry name" value="Poly_export_N"/>
</dbReference>
<feature type="domain" description="Soluble ligand binding" evidence="3">
    <location>
        <begin position="234"/>
        <end position="288"/>
    </location>
</feature>
<dbReference type="RefSeq" id="WP_137422827.1">
    <property type="nucleotide sequence ID" value="NZ_CP040098.1"/>
</dbReference>
<sequence length="343" mass="37444">MKGNLDRKRAWGWALVAAVLIGLYGCTTGGLKPTTTLDAVMAQTDPESKAIEELNAKLFASAGGAPEFQDYILNEGDLIQVSVFEAPELNSEVRIGARGFVTLPLLGSVEVKGLTTVNAEQLIEDLYREKYLQDPHVSIFVKERFGGKITVLGAVEKSGSFDYPARQRLLDALALAGGLSETAGRTVQIRRKGENPERPDTYLVDLDQLIEEGHSELNLEILPGDVIFVPEARMVYVDGAVREPGAYPIRREMTVQQAIVEAGGLRTTASEGNIKLVRYMPGGSREVVQLSLNDIQNGKAQEMTVRDRDVVFVETSTFEAMLYGLRLNLGMGLMGIGYTPPPQ</sequence>
<dbReference type="Gene3D" id="3.10.560.10">
    <property type="entry name" value="Outer membrane lipoprotein wza domain like"/>
    <property type="match status" value="2"/>
</dbReference>
<dbReference type="Proteomes" id="UP000298602">
    <property type="component" value="Chromosome"/>
</dbReference>
<dbReference type="EMBL" id="CP040098">
    <property type="protein sequence ID" value="QCQ20857.1"/>
    <property type="molecule type" value="Genomic_DNA"/>
</dbReference>
<organism evidence="4 5">
    <name type="scientific">Desulfoglaeba alkanexedens ALDC</name>
    <dbReference type="NCBI Taxonomy" id="980445"/>
    <lineage>
        <taxon>Bacteria</taxon>
        <taxon>Pseudomonadati</taxon>
        <taxon>Thermodesulfobacteriota</taxon>
        <taxon>Syntrophobacteria</taxon>
        <taxon>Syntrophobacterales</taxon>
        <taxon>Syntrophobacteraceae</taxon>
        <taxon>Desulfoglaeba</taxon>
    </lineage>
</organism>
<evidence type="ECO:0008006" key="6">
    <source>
        <dbReference type="Google" id="ProtNLM"/>
    </source>
</evidence>
<evidence type="ECO:0000256" key="1">
    <source>
        <dbReference type="ARBA" id="ARBA00022729"/>
    </source>
</evidence>
<reference evidence="4 5" key="2">
    <citation type="submission" date="2019-05" db="EMBL/GenBank/DDBJ databases">
        <authorList>
            <person name="Suflita J.M."/>
            <person name="Marks C.R."/>
        </authorList>
    </citation>
    <scope>NUCLEOTIDE SEQUENCE [LARGE SCALE GENOMIC DNA]</scope>
    <source>
        <strain evidence="4 5">ALDC</strain>
    </source>
</reference>
<dbReference type="GO" id="GO:0015159">
    <property type="term" value="F:polysaccharide transmembrane transporter activity"/>
    <property type="evidence" value="ECO:0007669"/>
    <property type="project" value="InterPro"/>
</dbReference>
<dbReference type="InterPro" id="IPR019554">
    <property type="entry name" value="Soluble_ligand-bd"/>
</dbReference>
<evidence type="ECO:0000259" key="3">
    <source>
        <dbReference type="Pfam" id="PF10531"/>
    </source>
</evidence>
<dbReference type="Pfam" id="PF02563">
    <property type="entry name" value="Poly_export"/>
    <property type="match status" value="1"/>
</dbReference>
<feature type="domain" description="Polysaccharide export protein N-terminal" evidence="2">
    <location>
        <begin position="67"/>
        <end position="141"/>
    </location>
</feature>
<dbReference type="OrthoDB" id="193635at2"/>
<protein>
    <recommendedName>
        <fullName evidence="6">Polysaccharide export protein</fullName>
    </recommendedName>
</protein>
<dbReference type="PROSITE" id="PS51257">
    <property type="entry name" value="PROKAR_LIPOPROTEIN"/>
    <property type="match status" value="1"/>
</dbReference>
<dbReference type="PANTHER" id="PTHR33619:SF3">
    <property type="entry name" value="POLYSACCHARIDE EXPORT PROTEIN GFCE-RELATED"/>
    <property type="match status" value="1"/>
</dbReference>
<dbReference type="PANTHER" id="PTHR33619">
    <property type="entry name" value="POLYSACCHARIDE EXPORT PROTEIN GFCE-RELATED"/>
    <property type="match status" value="1"/>
</dbReference>
<dbReference type="Pfam" id="PF10531">
    <property type="entry name" value="SLBB"/>
    <property type="match status" value="2"/>
</dbReference>
<keyword evidence="5" id="KW-1185">Reference proteome</keyword>
<name>A0A4P8KZ97_9BACT</name>
<reference evidence="4 5" key="1">
    <citation type="submission" date="2019-05" db="EMBL/GenBank/DDBJ databases">
        <title>The Complete Genome Sequence of the n-alkane-degrading Desulfoglaeba alkanexedens ALDC reveals multiple alkylsuccinate synthase gene clusters.</title>
        <authorList>
            <person name="Callaghan A.V."/>
            <person name="Davidova I.A."/>
            <person name="Duncan K.E."/>
            <person name="Morris B."/>
            <person name="McInerney M.J."/>
        </authorList>
    </citation>
    <scope>NUCLEOTIDE SEQUENCE [LARGE SCALE GENOMIC DNA]</scope>
    <source>
        <strain evidence="4 5">ALDC</strain>
    </source>
</reference>
<dbReference type="InterPro" id="IPR049712">
    <property type="entry name" value="Poly_export"/>
</dbReference>
<gene>
    <name evidence="4" type="ORF">FDQ92_00775</name>
</gene>
<evidence type="ECO:0000313" key="5">
    <source>
        <dbReference type="Proteomes" id="UP000298602"/>
    </source>
</evidence>
<keyword evidence="1" id="KW-0732">Signal</keyword>
<proteinExistence type="predicted"/>